<dbReference type="Gene3D" id="1.20.1270.70">
    <property type="entry name" value="Designed single chain three-helix bundle"/>
    <property type="match status" value="1"/>
</dbReference>
<proteinExistence type="predicted"/>
<dbReference type="EMBL" id="CP113361">
    <property type="protein sequence ID" value="WAI00350.1"/>
    <property type="molecule type" value="Genomic_DNA"/>
</dbReference>
<gene>
    <name evidence="3" type="ORF">OU421_07875</name>
</gene>
<feature type="coiled-coil region" evidence="1">
    <location>
        <begin position="144"/>
        <end position="171"/>
    </location>
</feature>
<keyword evidence="1" id="KW-0175">Coiled coil</keyword>
<organism evidence="3 4">
    <name type="scientific">Methanogenium organophilum</name>
    <dbReference type="NCBI Taxonomy" id="2199"/>
    <lineage>
        <taxon>Archaea</taxon>
        <taxon>Methanobacteriati</taxon>
        <taxon>Methanobacteriota</taxon>
        <taxon>Stenosarchaea group</taxon>
        <taxon>Methanomicrobia</taxon>
        <taxon>Methanomicrobiales</taxon>
        <taxon>Methanomicrobiaceae</taxon>
        <taxon>Methanogenium</taxon>
    </lineage>
</organism>
<feature type="region of interest" description="Disordered" evidence="2">
    <location>
        <begin position="60"/>
        <end position="105"/>
    </location>
</feature>
<dbReference type="RefSeq" id="WP_268185526.1">
    <property type="nucleotide sequence ID" value="NZ_CP113361.1"/>
</dbReference>
<evidence type="ECO:0000256" key="1">
    <source>
        <dbReference type="SAM" id="Coils"/>
    </source>
</evidence>
<evidence type="ECO:0000256" key="2">
    <source>
        <dbReference type="SAM" id="MobiDB-lite"/>
    </source>
</evidence>
<evidence type="ECO:0000313" key="3">
    <source>
        <dbReference type="EMBL" id="WAI00350.1"/>
    </source>
</evidence>
<dbReference type="GeneID" id="76835011"/>
<accession>A0A9X9S3R1</accession>
<dbReference type="AlphaFoldDB" id="A0A9X9S3R1"/>
<evidence type="ECO:0000313" key="4">
    <source>
        <dbReference type="Proteomes" id="UP001163096"/>
    </source>
</evidence>
<keyword evidence="4" id="KW-1185">Reference proteome</keyword>
<sequence>MKQIPGKKLKAADIAEMTGLSEEQVHDIAHRHGNRISSRQVGRIQVYDERAADVFTAIADEEQKKQAGQKTAQTRHSEELRKHKGKPAPASRLSSISKTREDENTVQKQKITAGHGSVPNHLIQTVAMQGQQFSRFADRITSLEEKMVRDREEFGERIDRLERQVAAIQEQMEAVDTWITHVDSQLDQNDTRITRLAEETHTWTEYVRDELAWLRLSWWKRRQQK</sequence>
<dbReference type="Proteomes" id="UP001163096">
    <property type="component" value="Chromosome"/>
</dbReference>
<name>A0A9X9S3R1_METOG</name>
<dbReference type="KEGG" id="mou:OU421_07875"/>
<reference evidence="3" key="1">
    <citation type="submission" date="2022-11" db="EMBL/GenBank/DDBJ databases">
        <title>Complete genome sequence of Methanogenium organophilum DSM 3596.</title>
        <authorList>
            <person name="Chen S.-C."/>
            <person name="Lai S.-J."/>
            <person name="You Y.-T."/>
        </authorList>
    </citation>
    <scope>NUCLEOTIDE SEQUENCE</scope>
    <source>
        <strain evidence="3">DSM 3596</strain>
    </source>
</reference>
<protein>
    <submittedName>
        <fullName evidence="3">Uncharacterized protein</fullName>
    </submittedName>
</protein>